<dbReference type="InterPro" id="IPR046357">
    <property type="entry name" value="PPIase_dom_sf"/>
</dbReference>
<name>A0A6S7FZG0_PARCT</name>
<evidence type="ECO:0000313" key="10">
    <source>
        <dbReference type="EMBL" id="CAB3981266.1"/>
    </source>
</evidence>
<dbReference type="Gene3D" id="3.10.50.40">
    <property type="match status" value="2"/>
</dbReference>
<comment type="caution">
    <text evidence="10">The sequence shown here is derived from an EMBL/GenBank/DDBJ whole genome shotgun (WGS) entry which is preliminary data.</text>
</comment>
<dbReference type="SUPFAM" id="SSF48452">
    <property type="entry name" value="TPR-like"/>
    <property type="match status" value="1"/>
</dbReference>
<keyword evidence="5 7" id="KW-0697">Rotamase</keyword>
<organism evidence="10 11">
    <name type="scientific">Paramuricea clavata</name>
    <name type="common">Red gorgonian</name>
    <name type="synonym">Violescent sea-whip</name>
    <dbReference type="NCBI Taxonomy" id="317549"/>
    <lineage>
        <taxon>Eukaryota</taxon>
        <taxon>Metazoa</taxon>
        <taxon>Cnidaria</taxon>
        <taxon>Anthozoa</taxon>
        <taxon>Octocorallia</taxon>
        <taxon>Malacalcyonacea</taxon>
        <taxon>Plexauridae</taxon>
        <taxon>Paramuricea</taxon>
    </lineage>
</organism>
<dbReference type="PANTHER" id="PTHR46512:SF9">
    <property type="entry name" value="PEPTIDYLPROLYL ISOMERASE"/>
    <property type="match status" value="1"/>
</dbReference>
<dbReference type="PROSITE" id="PS50059">
    <property type="entry name" value="FKBP_PPIASE"/>
    <property type="match status" value="2"/>
</dbReference>
<keyword evidence="11" id="KW-1185">Reference proteome</keyword>
<dbReference type="FunFam" id="1.25.40.10:FF:000008">
    <property type="entry name" value="Peptidylprolyl isomerase"/>
    <property type="match status" value="1"/>
</dbReference>
<keyword evidence="4 8" id="KW-0802">TPR repeat</keyword>
<evidence type="ECO:0000256" key="4">
    <source>
        <dbReference type="ARBA" id="ARBA00022803"/>
    </source>
</evidence>
<dbReference type="InterPro" id="IPR019734">
    <property type="entry name" value="TPR_rpt"/>
</dbReference>
<evidence type="ECO:0000256" key="2">
    <source>
        <dbReference type="ARBA" id="ARBA00013194"/>
    </source>
</evidence>
<dbReference type="PROSITE" id="PS50005">
    <property type="entry name" value="TPR"/>
    <property type="match status" value="1"/>
</dbReference>
<dbReference type="SUPFAM" id="SSF54534">
    <property type="entry name" value="FKBP-like"/>
    <property type="match status" value="2"/>
</dbReference>
<dbReference type="Gene3D" id="1.25.40.10">
    <property type="entry name" value="Tetratricopeptide repeat domain"/>
    <property type="match status" value="1"/>
</dbReference>
<evidence type="ECO:0000256" key="6">
    <source>
        <dbReference type="ARBA" id="ARBA00023235"/>
    </source>
</evidence>
<dbReference type="OrthoDB" id="433738at2759"/>
<dbReference type="AlphaFoldDB" id="A0A6S7FZG0"/>
<gene>
    <name evidence="10" type="ORF">PACLA_8A075818</name>
</gene>
<dbReference type="PANTHER" id="PTHR46512">
    <property type="entry name" value="PEPTIDYLPROLYL ISOMERASE"/>
    <property type="match status" value="1"/>
</dbReference>
<feature type="compositionally biased region" description="Low complexity" evidence="9">
    <location>
        <begin position="484"/>
        <end position="494"/>
    </location>
</feature>
<feature type="compositionally biased region" description="Basic and acidic residues" evidence="9">
    <location>
        <begin position="447"/>
        <end position="479"/>
    </location>
</feature>
<keyword evidence="3" id="KW-0677">Repeat</keyword>
<dbReference type="Proteomes" id="UP001152795">
    <property type="component" value="Unassembled WGS sequence"/>
</dbReference>
<dbReference type="SMART" id="SM00028">
    <property type="entry name" value="TPR"/>
    <property type="match status" value="3"/>
</dbReference>
<dbReference type="FunFam" id="3.10.50.40:FF:000006">
    <property type="entry name" value="Peptidyl-prolyl cis-trans isomerase"/>
    <property type="match status" value="1"/>
</dbReference>
<dbReference type="EC" id="5.2.1.8" evidence="2 7"/>
<comment type="catalytic activity">
    <reaction evidence="1 7">
        <text>[protein]-peptidylproline (omega=180) = [protein]-peptidylproline (omega=0)</text>
        <dbReference type="Rhea" id="RHEA:16237"/>
        <dbReference type="Rhea" id="RHEA-COMP:10747"/>
        <dbReference type="Rhea" id="RHEA-COMP:10748"/>
        <dbReference type="ChEBI" id="CHEBI:83833"/>
        <dbReference type="ChEBI" id="CHEBI:83834"/>
        <dbReference type="EC" id="5.2.1.8"/>
    </reaction>
</comment>
<dbReference type="FunFam" id="3.10.50.40:FF:000013">
    <property type="entry name" value="Peptidylprolyl isomerase"/>
    <property type="match status" value="1"/>
</dbReference>
<evidence type="ECO:0000256" key="7">
    <source>
        <dbReference type="PROSITE-ProRule" id="PRU00277"/>
    </source>
</evidence>
<evidence type="ECO:0000256" key="1">
    <source>
        <dbReference type="ARBA" id="ARBA00000971"/>
    </source>
</evidence>
<evidence type="ECO:0000256" key="3">
    <source>
        <dbReference type="ARBA" id="ARBA00022737"/>
    </source>
</evidence>
<dbReference type="Pfam" id="PF13181">
    <property type="entry name" value="TPR_8"/>
    <property type="match status" value="1"/>
</dbReference>
<evidence type="ECO:0000256" key="5">
    <source>
        <dbReference type="ARBA" id="ARBA00023110"/>
    </source>
</evidence>
<evidence type="ECO:0000256" key="9">
    <source>
        <dbReference type="SAM" id="MobiDB-lite"/>
    </source>
</evidence>
<proteinExistence type="predicted"/>
<dbReference type="EMBL" id="CACRXK020000369">
    <property type="protein sequence ID" value="CAB3981266.1"/>
    <property type="molecule type" value="Genomic_DNA"/>
</dbReference>
<reference evidence="10" key="1">
    <citation type="submission" date="2020-04" db="EMBL/GenBank/DDBJ databases">
        <authorList>
            <person name="Alioto T."/>
            <person name="Alioto T."/>
            <person name="Gomez Garrido J."/>
        </authorList>
    </citation>
    <scope>NUCLEOTIDE SEQUENCE</scope>
    <source>
        <strain evidence="10">A484AB</strain>
    </source>
</reference>
<dbReference type="InterPro" id="IPR001179">
    <property type="entry name" value="PPIase_FKBP_dom"/>
</dbReference>
<dbReference type="InterPro" id="IPR011990">
    <property type="entry name" value="TPR-like_helical_dom_sf"/>
</dbReference>
<keyword evidence="6 7" id="KW-0413">Isomerase</keyword>
<sequence length="494" mass="55036">MVESENVCEGIDVTESQDGGIIKLIKREGSGDETPNEGANVFVHYVGTLEDGTQFDSSRDRGKPFDFPLGRGHVIPGWEVGVETMKKGEICTLTCKPEYAYGKPGKPPTIPQNSTLVFEIELLYWEDEKVTDDLLVSKKILKKGKGNDCVSDGGTVEVHLKGKVGERIFDERDVQFTVGEGGESDVIPGVDAAVKTMKKDEVSLINCDSSYAFGERGREDWEIKPSMSVEYEIHLKSFEQLKQPWELSSAERIDDAKLVKEKGTEYFKEEKFSLALGKFTRMVALVESLVEERDLKQASPLILAGHLNVALCYLKLGKYPECIESCDKALFRDKNNVKALYRKGRANLAMHYPDEASEMFQKVIKLDPKNKDARTYYNITKKKIAEYRVKEKKIYANMFDKFAARDAKNAAQAESSLNPDGKDVFTKAEEEARAIFGDEVATADGGQKLEKEKTAATTNNDKDGDKASEELANRIKDTSEETAETPSSSETISS</sequence>
<accession>A0A6S7FZG0</accession>
<evidence type="ECO:0000313" key="11">
    <source>
        <dbReference type="Proteomes" id="UP001152795"/>
    </source>
</evidence>
<dbReference type="GO" id="GO:0003755">
    <property type="term" value="F:peptidyl-prolyl cis-trans isomerase activity"/>
    <property type="evidence" value="ECO:0007669"/>
    <property type="project" value="UniProtKB-KW"/>
</dbReference>
<dbReference type="Pfam" id="PF00254">
    <property type="entry name" value="FKBP_C"/>
    <property type="match status" value="2"/>
</dbReference>
<protein>
    <recommendedName>
        <fullName evidence="2 7">peptidylprolyl isomerase</fullName>
        <ecNumber evidence="2 7">5.2.1.8</ecNumber>
    </recommendedName>
</protein>
<dbReference type="InterPro" id="IPR050754">
    <property type="entry name" value="FKBP4/5/8-like"/>
</dbReference>
<feature type="repeat" description="TPR" evidence="8">
    <location>
        <begin position="337"/>
        <end position="370"/>
    </location>
</feature>
<evidence type="ECO:0000256" key="8">
    <source>
        <dbReference type="PROSITE-ProRule" id="PRU00339"/>
    </source>
</evidence>
<feature type="region of interest" description="Disordered" evidence="9">
    <location>
        <begin position="443"/>
        <end position="494"/>
    </location>
</feature>